<dbReference type="OMA" id="RFNFIGN"/>
<dbReference type="PRINTS" id="PR00419">
    <property type="entry name" value="ADXRDTASE"/>
</dbReference>
<feature type="chain" id="PRO_5001830849" description="NADPH:adrenodoxin oxidoreductase, mitochondrial" evidence="19">
    <location>
        <begin position="21"/>
        <end position="491"/>
    </location>
</feature>
<evidence type="ECO:0000259" key="20">
    <source>
        <dbReference type="Pfam" id="PF07992"/>
    </source>
</evidence>
<dbReference type="FunFam" id="3.50.50.60:FF:000036">
    <property type="entry name" value="NADPH:adrenodoxin oxidoreductase, mitochondrial"/>
    <property type="match status" value="1"/>
</dbReference>
<feature type="binding site" evidence="17">
    <location>
        <position position="78"/>
    </location>
    <ligand>
        <name>FAD</name>
        <dbReference type="ChEBI" id="CHEBI:57692"/>
    </ligand>
</feature>
<feature type="signal peptide" evidence="19">
    <location>
        <begin position="1"/>
        <end position="20"/>
    </location>
</feature>
<dbReference type="InterPro" id="IPR023753">
    <property type="entry name" value="FAD/NAD-binding_dom"/>
</dbReference>
<dbReference type="OrthoDB" id="333024at2759"/>
<keyword evidence="22" id="KW-1185">Reference proteome</keyword>
<evidence type="ECO:0000256" key="8">
    <source>
        <dbReference type="ARBA" id="ARBA00022630"/>
    </source>
</evidence>
<feature type="binding site" evidence="17">
    <location>
        <begin position="407"/>
        <end position="409"/>
    </location>
    <ligand>
        <name>FAD</name>
        <dbReference type="ChEBI" id="CHEBI:57692"/>
    </ligand>
</feature>
<name>A0A087UUG6_STEMI</name>
<keyword evidence="9 17" id="KW-0274">FAD</keyword>
<organism evidence="21 22">
    <name type="scientific">Stegodyphus mimosarum</name>
    <name type="common">African social velvet spider</name>
    <dbReference type="NCBI Taxonomy" id="407821"/>
    <lineage>
        <taxon>Eukaryota</taxon>
        <taxon>Metazoa</taxon>
        <taxon>Ecdysozoa</taxon>
        <taxon>Arthropoda</taxon>
        <taxon>Chelicerata</taxon>
        <taxon>Arachnida</taxon>
        <taxon>Araneae</taxon>
        <taxon>Araneomorphae</taxon>
        <taxon>Entelegynae</taxon>
        <taxon>Eresoidea</taxon>
        <taxon>Eresidae</taxon>
        <taxon>Stegodyphus</taxon>
    </lineage>
</organism>
<dbReference type="STRING" id="407821.A0A087UUG6"/>
<comment type="cofactor">
    <cofactor evidence="1 17">
        <name>FAD</name>
        <dbReference type="ChEBI" id="CHEBI:57692"/>
    </cofactor>
</comment>
<dbReference type="EMBL" id="KK121681">
    <property type="protein sequence ID" value="KFM81005.1"/>
    <property type="molecule type" value="Genomic_DNA"/>
</dbReference>
<accession>A0A087UUG6</accession>
<evidence type="ECO:0000256" key="13">
    <source>
        <dbReference type="ARBA" id="ARBA00023002"/>
    </source>
</evidence>
<feature type="binding site" evidence="17">
    <location>
        <position position="400"/>
    </location>
    <ligand>
        <name>FAD</name>
        <dbReference type="ChEBI" id="CHEBI:57692"/>
    </ligand>
</feature>
<feature type="non-terminal residue" evidence="21">
    <location>
        <position position="491"/>
    </location>
</feature>
<dbReference type="Gene3D" id="3.50.50.60">
    <property type="entry name" value="FAD/NAD(P)-binding domain"/>
    <property type="match status" value="1"/>
</dbReference>
<comment type="similarity">
    <text evidence="4">Belongs to the ferredoxin--NADP reductase type 1 family.</text>
</comment>
<evidence type="ECO:0000256" key="16">
    <source>
        <dbReference type="ARBA" id="ARBA00048933"/>
    </source>
</evidence>
<feature type="binding site" evidence="17">
    <location>
        <position position="86"/>
    </location>
    <ligand>
        <name>FAD</name>
        <dbReference type="ChEBI" id="CHEBI:57692"/>
    </ligand>
</feature>
<dbReference type="InterPro" id="IPR021163">
    <property type="entry name" value="Ferredox_Rdtase_adrenod"/>
</dbReference>
<feature type="domain" description="FAD/NAD(P)-binding" evidence="20">
    <location>
        <begin position="49"/>
        <end position="205"/>
    </location>
</feature>
<dbReference type="PANTHER" id="PTHR48467:SF1">
    <property type="entry name" value="GLUTAMATE SYNTHASE 1 [NADH], CHLOROPLASTIC-LIKE"/>
    <property type="match status" value="1"/>
</dbReference>
<feature type="binding site" evidence="17">
    <location>
        <position position="58"/>
    </location>
    <ligand>
        <name>FAD</name>
        <dbReference type="ChEBI" id="CHEBI:57692"/>
    </ligand>
</feature>
<dbReference type="PIRSF" id="PIRSF000362">
    <property type="entry name" value="FNR"/>
    <property type="match status" value="1"/>
</dbReference>
<evidence type="ECO:0000256" key="19">
    <source>
        <dbReference type="SAM" id="SignalP"/>
    </source>
</evidence>
<keyword evidence="14" id="KW-0496">Mitochondrion</keyword>
<reference evidence="21 22" key="1">
    <citation type="submission" date="2013-11" db="EMBL/GenBank/DDBJ databases">
        <title>Genome sequencing of Stegodyphus mimosarum.</title>
        <authorList>
            <person name="Bechsgaard J."/>
        </authorList>
    </citation>
    <scope>NUCLEOTIDE SEQUENCE [LARGE SCALE GENOMIC DNA]</scope>
</reference>
<dbReference type="Proteomes" id="UP000054359">
    <property type="component" value="Unassembled WGS sequence"/>
</dbReference>
<evidence type="ECO:0000256" key="4">
    <source>
        <dbReference type="ARBA" id="ARBA00008312"/>
    </source>
</evidence>
<evidence type="ECO:0000256" key="15">
    <source>
        <dbReference type="ARBA" id="ARBA00030202"/>
    </source>
</evidence>
<evidence type="ECO:0000256" key="2">
    <source>
        <dbReference type="ARBA" id="ARBA00004173"/>
    </source>
</evidence>
<evidence type="ECO:0000256" key="14">
    <source>
        <dbReference type="ARBA" id="ARBA00023128"/>
    </source>
</evidence>
<keyword evidence="12" id="KW-0249">Electron transport</keyword>
<feature type="binding site" evidence="18">
    <location>
        <position position="407"/>
    </location>
    <ligand>
        <name>NADP(+)</name>
        <dbReference type="ChEBI" id="CHEBI:58349"/>
    </ligand>
</feature>
<evidence type="ECO:0000256" key="18">
    <source>
        <dbReference type="PIRSR" id="PIRSR000362-2"/>
    </source>
</evidence>
<gene>
    <name evidence="21" type="ORF">X975_16626</name>
</gene>
<dbReference type="EC" id="1.18.1.6" evidence="5"/>
<proteinExistence type="inferred from homology"/>
<keyword evidence="8" id="KW-0285">Flavoprotein</keyword>
<dbReference type="Pfam" id="PF07992">
    <property type="entry name" value="Pyr_redox_2"/>
    <property type="match status" value="1"/>
</dbReference>
<feature type="binding site" evidence="18">
    <location>
        <position position="249"/>
    </location>
    <ligand>
        <name>NADP(+)</name>
        <dbReference type="ChEBI" id="CHEBI:58349"/>
    </ligand>
</feature>
<evidence type="ECO:0000313" key="22">
    <source>
        <dbReference type="Proteomes" id="UP000054359"/>
    </source>
</evidence>
<dbReference type="InterPro" id="IPR055275">
    <property type="entry name" value="Ferredox_Rdtase"/>
</dbReference>
<dbReference type="GO" id="GO:0008203">
    <property type="term" value="P:cholesterol metabolic process"/>
    <property type="evidence" value="ECO:0007669"/>
    <property type="project" value="UniProtKB-UniPathway"/>
</dbReference>
<dbReference type="UniPathway" id="UPA00296"/>
<evidence type="ECO:0000256" key="12">
    <source>
        <dbReference type="ARBA" id="ARBA00022982"/>
    </source>
</evidence>
<comment type="catalytic activity">
    <reaction evidence="16">
        <text>2 reduced [adrenodoxin] + NADP(+) + H(+) = 2 oxidized [adrenodoxin] + NADPH</text>
        <dbReference type="Rhea" id="RHEA:42312"/>
        <dbReference type="Rhea" id="RHEA-COMP:9998"/>
        <dbReference type="Rhea" id="RHEA-COMP:9999"/>
        <dbReference type="ChEBI" id="CHEBI:15378"/>
        <dbReference type="ChEBI" id="CHEBI:33737"/>
        <dbReference type="ChEBI" id="CHEBI:33738"/>
        <dbReference type="ChEBI" id="CHEBI:57783"/>
        <dbReference type="ChEBI" id="CHEBI:58349"/>
        <dbReference type="EC" id="1.18.1.6"/>
    </reaction>
</comment>
<evidence type="ECO:0000256" key="1">
    <source>
        <dbReference type="ARBA" id="ARBA00001974"/>
    </source>
</evidence>
<dbReference type="Gene3D" id="3.40.50.720">
    <property type="entry name" value="NAD(P)-binding Rossmann-like Domain"/>
    <property type="match status" value="1"/>
</dbReference>
<evidence type="ECO:0000256" key="17">
    <source>
        <dbReference type="PIRSR" id="PIRSR000362-1"/>
    </source>
</evidence>
<feature type="binding site" evidence="18">
    <location>
        <begin position="237"/>
        <end position="238"/>
    </location>
    <ligand>
        <name>NADP(+)</name>
        <dbReference type="ChEBI" id="CHEBI:58349"/>
    </ligand>
</feature>
<dbReference type="GO" id="GO:0016491">
    <property type="term" value="F:oxidoreductase activity"/>
    <property type="evidence" value="ECO:0007669"/>
    <property type="project" value="UniProtKB-KW"/>
</dbReference>
<evidence type="ECO:0000256" key="9">
    <source>
        <dbReference type="ARBA" id="ARBA00022827"/>
    </source>
</evidence>
<comment type="pathway">
    <text evidence="3">Steroid metabolism; cholesterol metabolism.</text>
</comment>
<feature type="binding site" evidence="18">
    <location>
        <begin position="193"/>
        <end position="196"/>
    </location>
    <ligand>
        <name>NADP(+)</name>
        <dbReference type="ChEBI" id="CHEBI:58349"/>
    </ligand>
</feature>
<evidence type="ECO:0000256" key="6">
    <source>
        <dbReference type="ARBA" id="ARBA00016287"/>
    </source>
</evidence>
<keyword evidence="19" id="KW-0732">Signal</keyword>
<dbReference type="PANTHER" id="PTHR48467">
    <property type="entry name" value="GLUTAMATE SYNTHASE 1 [NADH], CHLOROPLASTIC-LIKE"/>
    <property type="match status" value="1"/>
</dbReference>
<protein>
    <recommendedName>
        <fullName evidence="6">NADPH:adrenodoxin oxidoreductase, mitochondrial</fullName>
        <ecNumber evidence="5">1.18.1.6</ecNumber>
    </recommendedName>
    <alternativeName>
        <fullName evidence="15">Ferredoxin--NADP(+) reductase</fullName>
    </alternativeName>
</protein>
<dbReference type="GO" id="GO:0005739">
    <property type="term" value="C:mitochondrion"/>
    <property type="evidence" value="ECO:0007669"/>
    <property type="project" value="UniProtKB-SubCell"/>
</dbReference>
<dbReference type="SUPFAM" id="SSF51971">
    <property type="entry name" value="Nucleotide-binding domain"/>
    <property type="match status" value="1"/>
</dbReference>
<evidence type="ECO:0000256" key="3">
    <source>
        <dbReference type="ARBA" id="ARBA00004731"/>
    </source>
</evidence>
<sequence>MFLCLMTDLKFTFLCLLVRMQRMYTIPRMIRTNLRRCFRNYVNSSDRKKICVVGSGPAGFYTAQHLLKNNITEVDIYEKLPVPFGLIRYGVAPDHPEIKAVINSFTKIALDPRCNFFGNVNVGQDIKVSELLNVYNAVVLACGASNDKMLGIPGESSKNVLSARHFVGWYNGHPDHVNEEINLNTEVVTVIGHGNVALDVARILLRNLEDLKTTDITEYAFEALKKSHVRKVILAGRRGPLQVSFTIKELREMIKLPGCNVVMNPLDFHGVPELLSSLPRPRKRLLELLCDTALKNESCKEASKAWELQFFRRPKAIICDAHKRVEKIVFGVNKIKGNLEDAQIINTDEEEEVECGLVLRSVGYQSIPIDEYVPFDKTKHIIPNVEGRVKDRAGLYCSGWVKTGPTGVILSTMYGSYETAEKLLEDIEKGEVPSAVSGTKENILELLRSRGVKHTTFDSWLSIDKVEQERGKAKDKPREKIYHVREMLQVV</sequence>
<keyword evidence="11" id="KW-0809">Transit peptide</keyword>
<keyword evidence="7" id="KW-0813">Transport</keyword>
<keyword evidence="10 18" id="KW-0521">NADP</keyword>
<evidence type="ECO:0000256" key="11">
    <source>
        <dbReference type="ARBA" id="ARBA00022946"/>
    </source>
</evidence>
<comment type="subcellular location">
    <subcellularLocation>
        <location evidence="2">Mitochondrion</location>
    </subcellularLocation>
</comment>
<evidence type="ECO:0000313" key="21">
    <source>
        <dbReference type="EMBL" id="KFM81005.1"/>
    </source>
</evidence>
<feature type="binding site" evidence="17">
    <location>
        <position position="122"/>
    </location>
    <ligand>
        <name>FAD</name>
        <dbReference type="ChEBI" id="CHEBI:57692"/>
    </ligand>
</feature>
<evidence type="ECO:0000256" key="10">
    <source>
        <dbReference type="ARBA" id="ARBA00022857"/>
    </source>
</evidence>
<evidence type="ECO:0000256" key="5">
    <source>
        <dbReference type="ARBA" id="ARBA00013219"/>
    </source>
</evidence>
<evidence type="ECO:0000256" key="7">
    <source>
        <dbReference type="ARBA" id="ARBA00022448"/>
    </source>
</evidence>
<keyword evidence="13" id="KW-0560">Oxidoreductase</keyword>
<dbReference type="InterPro" id="IPR036188">
    <property type="entry name" value="FAD/NAD-bd_sf"/>
</dbReference>
<dbReference type="AlphaFoldDB" id="A0A087UUG6"/>